<dbReference type="InterPro" id="IPR035956">
    <property type="entry name" value="RimP_N_sf"/>
</dbReference>
<keyword evidence="7" id="KW-1185">Reference proteome</keyword>
<dbReference type="HAMAP" id="MF_01077">
    <property type="entry name" value="RimP"/>
    <property type="match status" value="1"/>
</dbReference>
<dbReference type="Pfam" id="PF02576">
    <property type="entry name" value="RimP_N"/>
    <property type="match status" value="1"/>
</dbReference>
<dbReference type="Gene3D" id="3.30.300.70">
    <property type="entry name" value="RimP-like superfamily, N-terminal"/>
    <property type="match status" value="1"/>
</dbReference>
<dbReference type="EMBL" id="PDEV01000002">
    <property type="protein sequence ID" value="PEN16346.1"/>
    <property type="molecule type" value="Genomic_DNA"/>
</dbReference>
<keyword evidence="1 3" id="KW-0963">Cytoplasm</keyword>
<dbReference type="AlphaFoldDB" id="A0A2A8D5V3"/>
<dbReference type="PANTHER" id="PTHR33867:SF1">
    <property type="entry name" value="RIBOSOME MATURATION FACTOR RIMP"/>
    <property type="match status" value="1"/>
</dbReference>
<gene>
    <name evidence="3" type="primary">rimP</name>
    <name evidence="6" type="ORF">CRM92_06635</name>
</gene>
<feature type="region of interest" description="Disordered" evidence="4">
    <location>
        <begin position="1"/>
        <end position="47"/>
    </location>
</feature>
<dbReference type="SUPFAM" id="SSF75420">
    <property type="entry name" value="YhbC-like, N-terminal domain"/>
    <property type="match status" value="1"/>
</dbReference>
<organism evidence="6 7">
    <name type="scientific">Rothia dentocariosa</name>
    <dbReference type="NCBI Taxonomy" id="2047"/>
    <lineage>
        <taxon>Bacteria</taxon>
        <taxon>Bacillati</taxon>
        <taxon>Actinomycetota</taxon>
        <taxon>Actinomycetes</taxon>
        <taxon>Micrococcales</taxon>
        <taxon>Micrococcaceae</taxon>
        <taxon>Rothia</taxon>
    </lineage>
</organism>
<evidence type="ECO:0000256" key="3">
    <source>
        <dbReference type="HAMAP-Rule" id="MF_01077"/>
    </source>
</evidence>
<feature type="domain" description="Ribosome maturation factor RimP N-terminal" evidence="5">
    <location>
        <begin position="61"/>
        <end position="137"/>
    </location>
</feature>
<dbReference type="PANTHER" id="PTHR33867">
    <property type="entry name" value="RIBOSOME MATURATION FACTOR RIMP"/>
    <property type="match status" value="1"/>
</dbReference>
<accession>A0A2A8D5V3</accession>
<evidence type="ECO:0000313" key="6">
    <source>
        <dbReference type="EMBL" id="PEN16346.1"/>
    </source>
</evidence>
<dbReference type="InterPro" id="IPR003728">
    <property type="entry name" value="Ribosome_maturation_RimP"/>
</dbReference>
<comment type="similarity">
    <text evidence="3">Belongs to the RimP family.</text>
</comment>
<dbReference type="RefSeq" id="WP_098042698.1">
    <property type="nucleotide sequence ID" value="NZ_CAUOPE010000008.1"/>
</dbReference>
<dbReference type="InterPro" id="IPR028989">
    <property type="entry name" value="RimP_N"/>
</dbReference>
<protein>
    <recommendedName>
        <fullName evidence="3">Ribosome maturation factor RimP</fullName>
    </recommendedName>
</protein>
<dbReference type="GO" id="GO:0006412">
    <property type="term" value="P:translation"/>
    <property type="evidence" value="ECO:0007669"/>
    <property type="project" value="TreeGrafter"/>
</dbReference>
<evidence type="ECO:0000256" key="4">
    <source>
        <dbReference type="SAM" id="MobiDB-lite"/>
    </source>
</evidence>
<evidence type="ECO:0000259" key="5">
    <source>
        <dbReference type="Pfam" id="PF02576"/>
    </source>
</evidence>
<sequence length="221" mass="24833">MAYKPKRYGKKDGDPNARSRRAASRTAKGVTRPFESAGSKKSVPAKIGTRSLHEDEVNEAIKPVLSEFSLVLERIKISGPATNRTVEITVDYTEDRTDSLSLDSLAEISGAISQALDKADEHDEFFPYMLEVSSPGATRELTERRHWKRARTRLVAVTQTDGTEYVARLDEITDEGPVLRRKKQTKKGQKQTYHDAMIVPWENIGHANVEIDFNSTQETVE</sequence>
<comment type="caution">
    <text evidence="6">The sequence shown here is derived from an EMBL/GenBank/DDBJ whole genome shotgun (WGS) entry which is preliminary data.</text>
</comment>
<dbReference type="GO" id="GO:0005829">
    <property type="term" value="C:cytosol"/>
    <property type="evidence" value="ECO:0007669"/>
    <property type="project" value="TreeGrafter"/>
</dbReference>
<evidence type="ECO:0000313" key="7">
    <source>
        <dbReference type="Proteomes" id="UP000219947"/>
    </source>
</evidence>
<dbReference type="GO" id="GO:0000028">
    <property type="term" value="P:ribosomal small subunit assembly"/>
    <property type="evidence" value="ECO:0007669"/>
    <property type="project" value="TreeGrafter"/>
</dbReference>
<comment type="function">
    <text evidence="3">Required for maturation of 30S ribosomal subunits.</text>
</comment>
<evidence type="ECO:0000256" key="2">
    <source>
        <dbReference type="ARBA" id="ARBA00022517"/>
    </source>
</evidence>
<reference evidence="6" key="1">
    <citation type="submission" date="2017-10" db="EMBL/GenBank/DDBJ databases">
        <title>Kefir isolates.</title>
        <authorList>
            <person name="Kim Y."/>
            <person name="Blasche S."/>
        </authorList>
    </citation>
    <scope>NUCLEOTIDE SEQUENCE [LARGE SCALE GENOMIC DNA]</scope>
    <source>
        <strain evidence="6">OG2-2</strain>
    </source>
</reference>
<dbReference type="Proteomes" id="UP000219947">
    <property type="component" value="Unassembled WGS sequence"/>
</dbReference>
<name>A0A2A8D5V3_9MICC</name>
<evidence type="ECO:0000256" key="1">
    <source>
        <dbReference type="ARBA" id="ARBA00022490"/>
    </source>
</evidence>
<proteinExistence type="inferred from homology"/>
<keyword evidence="2 3" id="KW-0690">Ribosome biogenesis</keyword>
<comment type="subcellular location">
    <subcellularLocation>
        <location evidence="3">Cytoplasm</location>
    </subcellularLocation>
</comment>